<keyword evidence="7" id="KW-0862">Zinc</keyword>
<dbReference type="Gene3D" id="3.30.930.10">
    <property type="entry name" value="Bira Bifunctional Protein, Domain 2"/>
    <property type="match status" value="1"/>
</dbReference>
<dbReference type="Proteomes" id="UP000604117">
    <property type="component" value="Unassembled WGS sequence"/>
</dbReference>
<dbReference type="InterPro" id="IPR036621">
    <property type="entry name" value="Anticodon-bd_dom_sf"/>
</dbReference>
<dbReference type="PANTHER" id="PTHR11451:SF56">
    <property type="entry name" value="THREONINE--TRNA LIGASE 1"/>
    <property type="match status" value="1"/>
</dbReference>
<evidence type="ECO:0000256" key="2">
    <source>
        <dbReference type="ARBA" id="ARBA00013163"/>
    </source>
</evidence>
<comment type="catalytic activity">
    <reaction evidence="11">
        <text>tRNA(Thr) + L-threonine + ATP = L-threonyl-tRNA(Thr) + AMP + diphosphate + H(+)</text>
        <dbReference type="Rhea" id="RHEA:24624"/>
        <dbReference type="Rhea" id="RHEA-COMP:9670"/>
        <dbReference type="Rhea" id="RHEA-COMP:9704"/>
        <dbReference type="ChEBI" id="CHEBI:15378"/>
        <dbReference type="ChEBI" id="CHEBI:30616"/>
        <dbReference type="ChEBI" id="CHEBI:33019"/>
        <dbReference type="ChEBI" id="CHEBI:57926"/>
        <dbReference type="ChEBI" id="CHEBI:78442"/>
        <dbReference type="ChEBI" id="CHEBI:78534"/>
        <dbReference type="ChEBI" id="CHEBI:456215"/>
        <dbReference type="EC" id="6.1.1.3"/>
    </reaction>
</comment>
<dbReference type="Pfam" id="PF00587">
    <property type="entry name" value="tRNA-synt_2b"/>
    <property type="match status" value="1"/>
</dbReference>
<evidence type="ECO:0000256" key="9">
    <source>
        <dbReference type="ARBA" id="ARBA00022917"/>
    </source>
</evidence>
<dbReference type="SUPFAM" id="SSF52954">
    <property type="entry name" value="Class II aaRS ABD-related"/>
    <property type="match status" value="1"/>
</dbReference>
<dbReference type="EC" id="6.1.1.3" evidence="2 12"/>
<name>A0ABQ4D4U4_9ACTN</name>
<dbReference type="CDD" id="cd00771">
    <property type="entry name" value="ThrRS_core"/>
    <property type="match status" value="1"/>
</dbReference>
<evidence type="ECO:0000256" key="11">
    <source>
        <dbReference type="ARBA" id="ARBA00049515"/>
    </source>
</evidence>
<sequence>MLDHRKLGRELDIFHSDPLSGAGLPIWLPAGAAARHAVEEFLRSLEVRNGYQHVYSPPLGRAELFELSGHLGYFADDMFPPMKLSSDDELMLRPALCPHHCLVYLARGRSYRELPLRIAEIGGMYRSERSGVLGGLSRVRAIHLNDAHIFCSLADVGAEVASVLRLVDVAHAALGVRVSSVRLSLRGPGEKYVGSEESWAQAESLLRAALGSRSYVEAPGEAAFYGPKIDIQVRDVRGREWSLSTVQLDFDKPARFDLSYVDAGGARARPVMVHRSLVGSMERLFGYLIEEHGGAFPAWYAPLQLRVLPVSAASAGAAAAFAASAVEAGLRADVVAEGGSLGARVRDAAAAKVPYVAVIGDREAAAGAVALRVRGGRELPAMPMPDAIRLIDEAVAARSIDPVP</sequence>
<keyword evidence="3" id="KW-0963">Cytoplasm</keyword>
<dbReference type="PANTHER" id="PTHR11451">
    <property type="entry name" value="THREONINE-TRNA LIGASE"/>
    <property type="match status" value="1"/>
</dbReference>
<gene>
    <name evidence="14" type="ORF">Asi02nite_80720</name>
</gene>
<dbReference type="InterPro" id="IPR006195">
    <property type="entry name" value="aa-tRNA-synth_II"/>
</dbReference>
<dbReference type="InterPro" id="IPR002320">
    <property type="entry name" value="Thr-tRNA-ligase_IIa"/>
</dbReference>
<evidence type="ECO:0000313" key="14">
    <source>
        <dbReference type="EMBL" id="GIF78554.1"/>
    </source>
</evidence>
<keyword evidence="15" id="KW-1185">Reference proteome</keyword>
<dbReference type="InterPro" id="IPR033728">
    <property type="entry name" value="ThrRS_core"/>
</dbReference>
<dbReference type="Gene3D" id="3.40.50.800">
    <property type="entry name" value="Anticodon-binding domain"/>
    <property type="match status" value="1"/>
</dbReference>
<evidence type="ECO:0000256" key="12">
    <source>
        <dbReference type="NCBIfam" id="TIGR00418"/>
    </source>
</evidence>
<dbReference type="Pfam" id="PF03129">
    <property type="entry name" value="HGTP_anticodon"/>
    <property type="match status" value="1"/>
</dbReference>
<dbReference type="InterPro" id="IPR045864">
    <property type="entry name" value="aa-tRNA-synth_II/BPL/LPL"/>
</dbReference>
<keyword evidence="9" id="KW-0648">Protein biosynthesis</keyword>
<evidence type="ECO:0000256" key="5">
    <source>
        <dbReference type="ARBA" id="ARBA00022723"/>
    </source>
</evidence>
<proteinExistence type="inferred from homology"/>
<evidence type="ECO:0000259" key="13">
    <source>
        <dbReference type="PROSITE" id="PS50862"/>
    </source>
</evidence>
<protein>
    <recommendedName>
        <fullName evidence="2 12">Threonine--tRNA ligase</fullName>
        <ecNumber evidence="2 12">6.1.1.3</ecNumber>
    </recommendedName>
</protein>
<accession>A0ABQ4D4U4</accession>
<evidence type="ECO:0000313" key="15">
    <source>
        <dbReference type="Proteomes" id="UP000604117"/>
    </source>
</evidence>
<dbReference type="NCBIfam" id="TIGR00418">
    <property type="entry name" value="thrS"/>
    <property type="match status" value="1"/>
</dbReference>
<dbReference type="PROSITE" id="PS50862">
    <property type="entry name" value="AA_TRNA_LIGASE_II"/>
    <property type="match status" value="1"/>
</dbReference>
<evidence type="ECO:0000256" key="4">
    <source>
        <dbReference type="ARBA" id="ARBA00022598"/>
    </source>
</evidence>
<organism evidence="14 15">
    <name type="scientific">Asanoa siamensis</name>
    <dbReference type="NCBI Taxonomy" id="926357"/>
    <lineage>
        <taxon>Bacteria</taxon>
        <taxon>Bacillati</taxon>
        <taxon>Actinomycetota</taxon>
        <taxon>Actinomycetes</taxon>
        <taxon>Micromonosporales</taxon>
        <taxon>Micromonosporaceae</taxon>
        <taxon>Asanoa</taxon>
    </lineage>
</organism>
<evidence type="ECO:0000256" key="8">
    <source>
        <dbReference type="ARBA" id="ARBA00022840"/>
    </source>
</evidence>
<comment type="caution">
    <text evidence="14">The sequence shown here is derived from an EMBL/GenBank/DDBJ whole genome shotgun (WGS) entry which is preliminary data.</text>
</comment>
<feature type="domain" description="Aminoacyl-transfer RNA synthetases class-II family profile" evidence="13">
    <location>
        <begin position="29"/>
        <end position="297"/>
    </location>
</feature>
<evidence type="ECO:0000256" key="10">
    <source>
        <dbReference type="ARBA" id="ARBA00023146"/>
    </source>
</evidence>
<evidence type="ECO:0000256" key="6">
    <source>
        <dbReference type="ARBA" id="ARBA00022741"/>
    </source>
</evidence>
<keyword evidence="5" id="KW-0479">Metal-binding</keyword>
<dbReference type="PRINTS" id="PR01047">
    <property type="entry name" value="TRNASYNTHTHR"/>
</dbReference>
<dbReference type="InterPro" id="IPR002314">
    <property type="entry name" value="aa-tRNA-synt_IIb"/>
</dbReference>
<dbReference type="GO" id="GO:0016874">
    <property type="term" value="F:ligase activity"/>
    <property type="evidence" value="ECO:0007669"/>
    <property type="project" value="UniProtKB-KW"/>
</dbReference>
<keyword evidence="4 14" id="KW-0436">Ligase</keyword>
<dbReference type="InterPro" id="IPR004154">
    <property type="entry name" value="Anticodon-bd"/>
</dbReference>
<keyword evidence="10" id="KW-0030">Aminoacyl-tRNA synthetase</keyword>
<evidence type="ECO:0000256" key="3">
    <source>
        <dbReference type="ARBA" id="ARBA00022490"/>
    </source>
</evidence>
<evidence type="ECO:0000256" key="7">
    <source>
        <dbReference type="ARBA" id="ARBA00022833"/>
    </source>
</evidence>
<dbReference type="SUPFAM" id="SSF55681">
    <property type="entry name" value="Class II aaRS and biotin synthetases"/>
    <property type="match status" value="1"/>
</dbReference>
<keyword evidence="8" id="KW-0067">ATP-binding</keyword>
<dbReference type="EMBL" id="BONE01000160">
    <property type="protein sequence ID" value="GIF78554.1"/>
    <property type="molecule type" value="Genomic_DNA"/>
</dbReference>
<keyword evidence="6" id="KW-0547">Nucleotide-binding</keyword>
<reference evidence="14 15" key="1">
    <citation type="submission" date="2021-01" db="EMBL/GenBank/DDBJ databases">
        <title>Whole genome shotgun sequence of Asanoa siamensis NBRC 107932.</title>
        <authorList>
            <person name="Komaki H."/>
            <person name="Tamura T."/>
        </authorList>
    </citation>
    <scope>NUCLEOTIDE SEQUENCE [LARGE SCALE GENOMIC DNA]</scope>
    <source>
        <strain evidence="14 15">NBRC 107932</strain>
    </source>
</reference>
<comment type="similarity">
    <text evidence="1">Belongs to the class-II aminoacyl-tRNA synthetase family.</text>
</comment>
<evidence type="ECO:0000256" key="1">
    <source>
        <dbReference type="ARBA" id="ARBA00008226"/>
    </source>
</evidence>